<feature type="transmembrane region" description="Helical" evidence="8">
    <location>
        <begin position="77"/>
        <end position="100"/>
    </location>
</feature>
<dbReference type="InterPro" id="IPR020846">
    <property type="entry name" value="MFS_dom"/>
</dbReference>
<dbReference type="GO" id="GO:0022857">
    <property type="term" value="F:transmembrane transporter activity"/>
    <property type="evidence" value="ECO:0007669"/>
    <property type="project" value="InterPro"/>
</dbReference>
<feature type="transmembrane region" description="Helical" evidence="8">
    <location>
        <begin position="329"/>
        <end position="346"/>
    </location>
</feature>
<dbReference type="OrthoDB" id="9816041at2"/>
<keyword evidence="7 8" id="KW-0472">Membrane</keyword>
<feature type="transmembrane region" description="Helical" evidence="8">
    <location>
        <begin position="106"/>
        <end position="127"/>
    </location>
</feature>
<dbReference type="GO" id="GO:0005886">
    <property type="term" value="C:plasma membrane"/>
    <property type="evidence" value="ECO:0007669"/>
    <property type="project" value="UniProtKB-SubCell"/>
</dbReference>
<dbReference type="Gene3D" id="1.20.1250.20">
    <property type="entry name" value="MFS general substrate transporter like domains"/>
    <property type="match status" value="1"/>
</dbReference>
<dbReference type="NCBIfam" id="TIGR00711">
    <property type="entry name" value="efflux_EmrB"/>
    <property type="match status" value="1"/>
</dbReference>
<dbReference type="PANTHER" id="PTHR42718">
    <property type="entry name" value="MAJOR FACILITATOR SUPERFAMILY MULTIDRUG TRANSPORTER MFSC"/>
    <property type="match status" value="1"/>
</dbReference>
<comment type="similarity">
    <text evidence="2">Belongs to the major facilitator superfamily. EmrB family.</text>
</comment>
<keyword evidence="3" id="KW-0813">Transport</keyword>
<evidence type="ECO:0000256" key="4">
    <source>
        <dbReference type="ARBA" id="ARBA00022475"/>
    </source>
</evidence>
<dbReference type="CDD" id="cd17503">
    <property type="entry name" value="MFS_LmrB_MDR_like"/>
    <property type="match status" value="1"/>
</dbReference>
<keyword evidence="11" id="KW-1185">Reference proteome</keyword>
<evidence type="ECO:0000256" key="3">
    <source>
        <dbReference type="ARBA" id="ARBA00022448"/>
    </source>
</evidence>
<feature type="transmembrane region" description="Helical" evidence="8">
    <location>
        <begin position="482"/>
        <end position="500"/>
    </location>
</feature>
<evidence type="ECO:0000256" key="2">
    <source>
        <dbReference type="ARBA" id="ARBA00008537"/>
    </source>
</evidence>
<dbReference type="InterPro" id="IPR036259">
    <property type="entry name" value="MFS_trans_sf"/>
</dbReference>
<gene>
    <name evidence="10" type="ORF">FPZ49_02120</name>
</gene>
<organism evidence="10 11">
    <name type="scientific">Paenibacillus cremeus</name>
    <dbReference type="NCBI Taxonomy" id="2163881"/>
    <lineage>
        <taxon>Bacteria</taxon>
        <taxon>Bacillati</taxon>
        <taxon>Bacillota</taxon>
        <taxon>Bacilli</taxon>
        <taxon>Bacillales</taxon>
        <taxon>Paenibacillaceae</taxon>
        <taxon>Paenibacillus</taxon>
    </lineage>
</organism>
<dbReference type="Pfam" id="PF07690">
    <property type="entry name" value="MFS_1"/>
    <property type="match status" value="1"/>
</dbReference>
<name>A0A559KHB5_9BACL</name>
<accession>A0A559KHB5</accession>
<feature type="transmembrane region" description="Helical" evidence="8">
    <location>
        <begin position="139"/>
        <end position="159"/>
    </location>
</feature>
<feature type="transmembrane region" description="Helical" evidence="8">
    <location>
        <begin position="264"/>
        <end position="289"/>
    </location>
</feature>
<dbReference type="AlphaFoldDB" id="A0A559KHB5"/>
<comment type="subcellular location">
    <subcellularLocation>
        <location evidence="1">Cell membrane</location>
        <topology evidence="1">Multi-pass membrane protein</topology>
    </subcellularLocation>
</comment>
<keyword evidence="6 8" id="KW-1133">Transmembrane helix</keyword>
<feature type="transmembrane region" description="Helical" evidence="8">
    <location>
        <begin position="53"/>
        <end position="70"/>
    </location>
</feature>
<feature type="transmembrane region" description="Helical" evidence="8">
    <location>
        <begin position="196"/>
        <end position="216"/>
    </location>
</feature>
<feature type="transmembrane region" description="Helical" evidence="8">
    <location>
        <begin position="301"/>
        <end position="322"/>
    </location>
</feature>
<evidence type="ECO:0000256" key="5">
    <source>
        <dbReference type="ARBA" id="ARBA00022692"/>
    </source>
</evidence>
<evidence type="ECO:0000313" key="10">
    <source>
        <dbReference type="EMBL" id="TVY11519.1"/>
    </source>
</evidence>
<feature type="transmembrane region" description="Helical" evidence="8">
    <location>
        <begin position="401"/>
        <end position="420"/>
    </location>
</feature>
<dbReference type="InterPro" id="IPR004638">
    <property type="entry name" value="EmrB-like"/>
</dbReference>
<feature type="transmembrane region" description="Helical" evidence="8">
    <location>
        <begin position="165"/>
        <end position="184"/>
    </location>
</feature>
<protein>
    <submittedName>
        <fullName evidence="10">DHA2 family efflux MFS transporter permease subunit</fullName>
    </submittedName>
</protein>
<dbReference type="PRINTS" id="PR01036">
    <property type="entry name" value="TCRTETB"/>
</dbReference>
<dbReference type="SUPFAM" id="SSF103473">
    <property type="entry name" value="MFS general substrate transporter"/>
    <property type="match status" value="1"/>
</dbReference>
<dbReference type="Proteomes" id="UP000317036">
    <property type="component" value="Unassembled WGS sequence"/>
</dbReference>
<dbReference type="PROSITE" id="PS50850">
    <property type="entry name" value="MFS"/>
    <property type="match status" value="1"/>
</dbReference>
<keyword evidence="5 8" id="KW-0812">Transmembrane</keyword>
<comment type="caution">
    <text evidence="10">The sequence shown here is derived from an EMBL/GenBank/DDBJ whole genome shotgun (WGS) entry which is preliminary data.</text>
</comment>
<dbReference type="Gene3D" id="1.20.1720.10">
    <property type="entry name" value="Multidrug resistance protein D"/>
    <property type="match status" value="1"/>
</dbReference>
<feature type="transmembrane region" description="Helical" evidence="8">
    <location>
        <begin position="12"/>
        <end position="33"/>
    </location>
</feature>
<dbReference type="RefSeq" id="WP_144842708.1">
    <property type="nucleotide sequence ID" value="NZ_VNJI01000002.1"/>
</dbReference>
<evidence type="ECO:0000313" key="11">
    <source>
        <dbReference type="Proteomes" id="UP000317036"/>
    </source>
</evidence>
<reference evidence="10 11" key="1">
    <citation type="submission" date="2019-07" db="EMBL/GenBank/DDBJ databases">
        <authorList>
            <person name="Kim J."/>
        </authorList>
    </citation>
    <scope>NUCLEOTIDE SEQUENCE [LARGE SCALE GENOMIC DNA]</scope>
    <source>
        <strain evidence="10 11">JC52</strain>
    </source>
</reference>
<proteinExistence type="inferred from homology"/>
<evidence type="ECO:0000256" key="6">
    <source>
        <dbReference type="ARBA" id="ARBA00022989"/>
    </source>
</evidence>
<feature type="domain" description="Major facilitator superfamily (MFS) profile" evidence="9">
    <location>
        <begin position="11"/>
        <end position="505"/>
    </location>
</feature>
<evidence type="ECO:0000259" key="9">
    <source>
        <dbReference type="PROSITE" id="PS50850"/>
    </source>
</evidence>
<sequence length="530" mass="57509">MEKENIHVGRTLSVLLLGAFISILNQTLINIALPHLMTDFNMSATTAQWLSTAYMLVNGVLIPITAYLIATYGTRSLFLSAMLFFTAGSVVCAITPNFTIMLAGRILQAIGAGILMPLVMSVFLTVFPPEKRGTAMGTMGIAMIFAPAVGPTLAGWIVQNYTWRILFIMMIPLGIIDIMLALKWLKNVIKPTFPKFDGWGAVTSTLGFGGLLYGFSEAGSKGWGSFTVICFLLVGALFIALFVLRELRIDQPLLELRVFRYNIFTLTTIIGAAINLTMFGGMILLPIYLQNIRGFTPLQAGLLMLPGALLMGVMSPISGALFDRIGARPLAIIGLIITSVTTWEFSRLTSETPYSHILLLYTTRSFGMSFMMMTIQTAGLNQVPLQLASHATAMSNTMRQIAGSIGTALLVTVMTSRTTIHLGDYANAITSSHPQIVSMFQGLSSMMSAATGLPEQAGQALALQTLYGKAAQESTIKGINDAFLVATLFAVIALFLSFFVNRVTKDKNVKVLEQPPKELPEQIILEPSRT</sequence>
<dbReference type="EMBL" id="VNJI01000002">
    <property type="protein sequence ID" value="TVY11519.1"/>
    <property type="molecule type" value="Genomic_DNA"/>
</dbReference>
<evidence type="ECO:0000256" key="7">
    <source>
        <dbReference type="ARBA" id="ARBA00023136"/>
    </source>
</evidence>
<dbReference type="InterPro" id="IPR011701">
    <property type="entry name" value="MFS"/>
</dbReference>
<keyword evidence="4" id="KW-1003">Cell membrane</keyword>
<feature type="transmembrane region" description="Helical" evidence="8">
    <location>
        <begin position="222"/>
        <end position="244"/>
    </location>
</feature>
<feature type="transmembrane region" description="Helical" evidence="8">
    <location>
        <begin position="358"/>
        <end position="380"/>
    </location>
</feature>
<evidence type="ECO:0000256" key="1">
    <source>
        <dbReference type="ARBA" id="ARBA00004651"/>
    </source>
</evidence>
<dbReference type="PANTHER" id="PTHR42718:SF9">
    <property type="entry name" value="MAJOR FACILITATOR SUPERFAMILY MULTIDRUG TRANSPORTER MFSC"/>
    <property type="match status" value="1"/>
</dbReference>
<evidence type="ECO:0000256" key="8">
    <source>
        <dbReference type="SAM" id="Phobius"/>
    </source>
</evidence>